<dbReference type="AlphaFoldDB" id="A0A1I1KK57"/>
<dbReference type="FunFam" id="3.20.20.10:FF:000018">
    <property type="entry name" value="Pyridoxal phosphate homeostasis protein"/>
    <property type="match status" value="1"/>
</dbReference>
<keyword evidence="7" id="KW-1185">Reference proteome</keyword>
<sequence length="221" mass="24632">MSIAQNIADIEKTLEGTSCRLIAVSKTKPASAIAEAYEAGFRRFGENKVQEMADKYEELPKDIEWHLIGHLQSNKVKYIAPFVSLIHSVDSLKLLAEINKQAAKAGRQIPCLLQIFIAQEETKFGLSETEAIDLLQSAEFDTLENIRIVGLMGMASNTDNNAQIRQEFKGLKQFFDRLAQTIQHPRVQMQELSMGMSGDYLMAAQEGSTLVRVGSAIFGHR</sequence>
<evidence type="ECO:0000256" key="3">
    <source>
        <dbReference type="PIRSR" id="PIRSR004848-1"/>
    </source>
</evidence>
<dbReference type="SUPFAM" id="SSF51419">
    <property type="entry name" value="PLP-binding barrel"/>
    <property type="match status" value="1"/>
</dbReference>
<dbReference type="PIRSF" id="PIRSF004848">
    <property type="entry name" value="YBL036c_PLPDEIII"/>
    <property type="match status" value="1"/>
</dbReference>
<dbReference type="STRING" id="927664.SAMN05421780_107104"/>
<dbReference type="HAMAP" id="MF_02087">
    <property type="entry name" value="PLP_homeostasis"/>
    <property type="match status" value="1"/>
</dbReference>
<keyword evidence="1 2" id="KW-0663">Pyridoxal phosphate</keyword>
<reference evidence="6 7" key="1">
    <citation type="submission" date="2016-10" db="EMBL/GenBank/DDBJ databases">
        <authorList>
            <person name="de Groot N.N."/>
        </authorList>
    </citation>
    <scope>NUCLEOTIDE SEQUENCE [LARGE SCALE GENOMIC DNA]</scope>
    <source>
        <strain evidence="6 7">DSM 6793</strain>
    </source>
</reference>
<dbReference type="CDD" id="cd00635">
    <property type="entry name" value="PLPDE_III_YBL036c_like"/>
    <property type="match status" value="1"/>
</dbReference>
<name>A0A1I1KK57_9BACT</name>
<dbReference type="Proteomes" id="UP000199514">
    <property type="component" value="Unassembled WGS sequence"/>
</dbReference>
<dbReference type="Pfam" id="PF01168">
    <property type="entry name" value="Ala_racemase_N"/>
    <property type="match status" value="1"/>
</dbReference>
<comment type="cofactor">
    <cofactor evidence="3">
        <name>pyridoxal 5'-phosphate</name>
        <dbReference type="ChEBI" id="CHEBI:597326"/>
    </cofactor>
</comment>
<dbReference type="InterPro" id="IPR001608">
    <property type="entry name" value="Ala_racemase_N"/>
</dbReference>
<dbReference type="InterPro" id="IPR011078">
    <property type="entry name" value="PyrdxlP_homeostasis"/>
</dbReference>
<organism evidence="6 7">
    <name type="scientific">Flexibacter flexilis DSM 6793</name>
    <dbReference type="NCBI Taxonomy" id="927664"/>
    <lineage>
        <taxon>Bacteria</taxon>
        <taxon>Pseudomonadati</taxon>
        <taxon>Bacteroidota</taxon>
        <taxon>Cytophagia</taxon>
        <taxon>Cytophagales</taxon>
        <taxon>Flexibacteraceae</taxon>
        <taxon>Flexibacter</taxon>
    </lineage>
</organism>
<comment type="function">
    <text evidence="2">Pyridoxal 5'-phosphate (PLP)-binding protein, which is involved in PLP homeostasis.</text>
</comment>
<feature type="modified residue" description="N6-(pyridoxal phosphate)lysine" evidence="2 3">
    <location>
        <position position="26"/>
    </location>
</feature>
<feature type="domain" description="Alanine racemase N-terminal" evidence="5">
    <location>
        <begin position="3"/>
        <end position="220"/>
    </location>
</feature>
<evidence type="ECO:0000256" key="4">
    <source>
        <dbReference type="RuleBase" id="RU004514"/>
    </source>
</evidence>
<dbReference type="PANTHER" id="PTHR10146">
    <property type="entry name" value="PROLINE SYNTHETASE CO-TRANSCRIBED BACTERIAL HOMOLOG PROTEIN"/>
    <property type="match status" value="1"/>
</dbReference>
<protein>
    <recommendedName>
        <fullName evidence="2">Pyridoxal phosphate homeostasis protein</fullName>
        <shortName evidence="2">PLP homeostasis protein</shortName>
    </recommendedName>
</protein>
<evidence type="ECO:0000256" key="1">
    <source>
        <dbReference type="ARBA" id="ARBA00022898"/>
    </source>
</evidence>
<accession>A0A1I1KK57</accession>
<evidence type="ECO:0000313" key="7">
    <source>
        <dbReference type="Proteomes" id="UP000199514"/>
    </source>
</evidence>
<proteinExistence type="inferred from homology"/>
<comment type="similarity">
    <text evidence="2 4">Belongs to the pyridoxal phosphate-binding protein YggS/PROSC family.</text>
</comment>
<dbReference type="EMBL" id="FOLE01000007">
    <property type="protein sequence ID" value="SFC61256.1"/>
    <property type="molecule type" value="Genomic_DNA"/>
</dbReference>
<dbReference type="Gene3D" id="3.20.20.10">
    <property type="entry name" value="Alanine racemase"/>
    <property type="match status" value="1"/>
</dbReference>
<evidence type="ECO:0000256" key="2">
    <source>
        <dbReference type="HAMAP-Rule" id="MF_02087"/>
    </source>
</evidence>
<dbReference type="OrthoDB" id="9804072at2"/>
<dbReference type="RefSeq" id="WP_091513192.1">
    <property type="nucleotide sequence ID" value="NZ_FOLE01000007.1"/>
</dbReference>
<gene>
    <name evidence="6" type="ORF">SAMN05421780_107104</name>
</gene>
<evidence type="ECO:0000313" key="6">
    <source>
        <dbReference type="EMBL" id="SFC61256.1"/>
    </source>
</evidence>
<dbReference type="PANTHER" id="PTHR10146:SF14">
    <property type="entry name" value="PYRIDOXAL PHOSPHATE HOMEOSTASIS PROTEIN"/>
    <property type="match status" value="1"/>
</dbReference>
<dbReference type="InterPro" id="IPR029066">
    <property type="entry name" value="PLP-binding_barrel"/>
</dbReference>
<evidence type="ECO:0000259" key="5">
    <source>
        <dbReference type="Pfam" id="PF01168"/>
    </source>
</evidence>
<dbReference type="GO" id="GO:0030170">
    <property type="term" value="F:pyridoxal phosphate binding"/>
    <property type="evidence" value="ECO:0007669"/>
    <property type="project" value="UniProtKB-UniRule"/>
</dbReference>
<dbReference type="NCBIfam" id="TIGR00044">
    <property type="entry name" value="YggS family pyridoxal phosphate-dependent enzyme"/>
    <property type="match status" value="1"/>
</dbReference>